<gene>
    <name evidence="1" type="ORF">Q604_UNBC03796G0001</name>
</gene>
<accession>W1YM07</accession>
<feature type="non-terminal residue" evidence="1">
    <location>
        <position position="1"/>
    </location>
</feature>
<dbReference type="InterPro" id="IPR027417">
    <property type="entry name" value="P-loop_NTPase"/>
</dbReference>
<dbReference type="AlphaFoldDB" id="W1YM07"/>
<comment type="caution">
    <text evidence="1">The sequence shown here is derived from an EMBL/GenBank/DDBJ whole genome shotgun (WGS) entry which is preliminary data.</text>
</comment>
<organism evidence="1">
    <name type="scientific">human gut metagenome</name>
    <dbReference type="NCBI Taxonomy" id="408170"/>
    <lineage>
        <taxon>unclassified sequences</taxon>
        <taxon>metagenomes</taxon>
        <taxon>organismal metagenomes</taxon>
    </lineage>
</organism>
<dbReference type="Gene3D" id="3.40.50.300">
    <property type="entry name" value="P-loop containing nucleotide triphosphate hydrolases"/>
    <property type="match status" value="1"/>
</dbReference>
<protein>
    <submittedName>
        <fullName evidence="1">DNA repair protein RecN</fullName>
    </submittedName>
</protein>
<name>W1YM07_9ZZZZ</name>
<reference evidence="1" key="1">
    <citation type="submission" date="2013-12" db="EMBL/GenBank/DDBJ databases">
        <title>A Varibaculum cambriense genome reconstructed from a premature infant gut community with otherwise low bacterial novelty that shifts toward anaerobic metabolism during the third week of life.</title>
        <authorList>
            <person name="Brown C.T."/>
            <person name="Sharon I."/>
            <person name="Thomas B.C."/>
            <person name="Castelle C.J."/>
            <person name="Morowitz M.J."/>
            <person name="Banfield J.F."/>
        </authorList>
    </citation>
    <scope>NUCLEOTIDE SEQUENCE</scope>
</reference>
<evidence type="ECO:0000313" key="1">
    <source>
        <dbReference type="EMBL" id="ETJ42239.1"/>
    </source>
</evidence>
<dbReference type="EMBL" id="AZMM01003796">
    <property type="protein sequence ID" value="ETJ42239.1"/>
    <property type="molecule type" value="Genomic_DNA"/>
</dbReference>
<feature type="non-terminal residue" evidence="1">
    <location>
        <position position="77"/>
    </location>
</feature>
<proteinExistence type="predicted"/>
<sequence length="77" mass="8523">LVFAQDELEARLHKAQKVAEEALTVLHDIRQKNAKAIASALHQELVDLGMPKGDIQFHIEEGTELSSLGAKSIEMLF</sequence>